<dbReference type="EMBL" id="FP885907">
    <property type="protein sequence ID" value="CBJ54399.1"/>
    <property type="molecule type" value="Genomic_DNA"/>
</dbReference>
<keyword evidence="1" id="KW-0614">Plasmid</keyword>
<proteinExistence type="predicted"/>
<reference evidence="1" key="1">
    <citation type="journal article" date="2010" name="BMC Genomics">
        <title>Genomes of three tomato pathogens within the Ralstonia solanacearum species complex reveal significant evolutionary divergence.</title>
        <authorList>
            <person name="Remenant B."/>
            <person name="Coupat-Goutaland B."/>
            <person name="Guidot A."/>
            <person name="Cellier G."/>
            <person name="Wicker E."/>
            <person name="Allen C."/>
            <person name="Fegan M."/>
            <person name="Pruvost O."/>
            <person name="Elbaz M."/>
            <person name="Calteau A."/>
            <person name="Salvignol G."/>
            <person name="Mornico D."/>
            <person name="Mangenot S."/>
            <person name="Barbe V."/>
            <person name="Medigue C."/>
            <person name="Prior P."/>
        </authorList>
    </citation>
    <scope>NUCLEOTIDE SEQUENCE [LARGE SCALE GENOMIC DNA]</scope>
    <source>
        <strain evidence="1">CFBP2957</strain>
        <plasmid evidence="1">RCFBPv3_mp</plasmid>
    </source>
</reference>
<name>D8P663_RALSL</name>
<dbReference type="AlphaFoldDB" id="D8P663"/>
<evidence type="ECO:0000313" key="1">
    <source>
        <dbReference type="EMBL" id="CBJ54399.1"/>
    </source>
</evidence>
<gene>
    <name evidence="1" type="ORF">RCFBP_mp30316</name>
</gene>
<sequence length="141" mass="15779">MRRACTRRASLRKYGHLVANDLRHASECVTHRHWPYPSWRSSAARSGLPSRTTLAISLRPKPRSLLNQVPSPYTVSVYPIEQEPGVWFATYLISEYSDGVERILANVSMRHNVHGTEALARNAARLAGRAAIAGLAPRHKN</sequence>
<protein>
    <submittedName>
        <fullName evidence="1">Uncharacterized protein</fullName>
    </submittedName>
</protein>
<reference evidence="1" key="2">
    <citation type="submission" date="2010-02" db="EMBL/GenBank/DDBJ databases">
        <authorList>
            <person name="Genoscope - CEA"/>
        </authorList>
    </citation>
    <scope>NUCLEOTIDE SEQUENCE</scope>
    <source>
        <strain evidence="1">CFBP2957</strain>
        <plasmid evidence="1">RCFBPv3_mp</plasmid>
    </source>
</reference>
<geneLocation type="plasmid" evidence="1">
    <name>RCFBPv3_mp</name>
</geneLocation>
<accession>D8P663</accession>
<organism evidence="1">
    <name type="scientific">Ralstonia solanacearum CFBP2957</name>
    <dbReference type="NCBI Taxonomy" id="859656"/>
    <lineage>
        <taxon>Bacteria</taxon>
        <taxon>Pseudomonadati</taxon>
        <taxon>Pseudomonadota</taxon>
        <taxon>Betaproteobacteria</taxon>
        <taxon>Burkholderiales</taxon>
        <taxon>Burkholderiaceae</taxon>
        <taxon>Ralstonia</taxon>
        <taxon>Ralstonia solanacearum species complex</taxon>
    </lineage>
</organism>